<keyword evidence="8" id="KW-1185">Reference proteome</keyword>
<dbReference type="RefSeq" id="XP_034279448.1">
    <property type="nucleotide sequence ID" value="XM_034423557.2"/>
</dbReference>
<evidence type="ECO:0000256" key="5">
    <source>
        <dbReference type="ARBA" id="ARBA00023136"/>
    </source>
</evidence>
<reference evidence="9" key="1">
    <citation type="submission" date="2025-08" db="UniProtKB">
        <authorList>
            <consortium name="RefSeq"/>
        </authorList>
    </citation>
    <scope>IDENTIFICATION</scope>
    <source>
        <tissue evidence="9">Blood</tissue>
    </source>
</reference>
<keyword evidence="4 7" id="KW-1133">Transmembrane helix</keyword>
<comment type="similarity">
    <text evidence="2">Belongs to the CD225/Dispanin family.</text>
</comment>
<evidence type="ECO:0000256" key="2">
    <source>
        <dbReference type="ARBA" id="ARBA00006843"/>
    </source>
</evidence>
<keyword evidence="3 7" id="KW-0812">Transmembrane</keyword>
<protein>
    <submittedName>
        <fullName evidence="9">Proline rich transmembrane protein 1B-like</fullName>
    </submittedName>
</protein>
<dbReference type="Pfam" id="PF04505">
    <property type="entry name" value="CD225"/>
    <property type="match status" value="1"/>
</dbReference>
<dbReference type="PANTHER" id="PTHR14948">
    <property type="entry name" value="NG5"/>
    <property type="match status" value="1"/>
</dbReference>
<dbReference type="GO" id="GO:0016020">
    <property type="term" value="C:membrane"/>
    <property type="evidence" value="ECO:0007669"/>
    <property type="project" value="UniProtKB-SubCell"/>
</dbReference>
<organism evidence="8 9">
    <name type="scientific">Pantherophis guttatus</name>
    <name type="common">Corn snake</name>
    <name type="synonym">Elaphe guttata</name>
    <dbReference type="NCBI Taxonomy" id="94885"/>
    <lineage>
        <taxon>Eukaryota</taxon>
        <taxon>Metazoa</taxon>
        <taxon>Chordata</taxon>
        <taxon>Craniata</taxon>
        <taxon>Vertebrata</taxon>
        <taxon>Euteleostomi</taxon>
        <taxon>Lepidosauria</taxon>
        <taxon>Squamata</taxon>
        <taxon>Bifurcata</taxon>
        <taxon>Unidentata</taxon>
        <taxon>Episquamata</taxon>
        <taxon>Toxicofera</taxon>
        <taxon>Serpentes</taxon>
        <taxon>Colubroidea</taxon>
        <taxon>Colubridae</taxon>
        <taxon>Colubrinae</taxon>
        <taxon>Pantherophis</taxon>
    </lineage>
</organism>
<dbReference type="PANTHER" id="PTHR14948:SF46">
    <property type="entry name" value="DISPANIN SUBFAMILY A MEMBER 2B-LIKE-RELATED"/>
    <property type="match status" value="1"/>
</dbReference>
<evidence type="ECO:0000256" key="7">
    <source>
        <dbReference type="SAM" id="Phobius"/>
    </source>
</evidence>
<dbReference type="Proteomes" id="UP001652622">
    <property type="component" value="Unplaced"/>
</dbReference>
<evidence type="ECO:0000256" key="4">
    <source>
        <dbReference type="ARBA" id="ARBA00022989"/>
    </source>
</evidence>
<evidence type="ECO:0000256" key="3">
    <source>
        <dbReference type="ARBA" id="ARBA00022692"/>
    </source>
</evidence>
<accession>A0A6P9C5H8</accession>
<proteinExistence type="inferred from homology"/>
<gene>
    <name evidence="9" type="primary">LOC117669257</name>
</gene>
<evidence type="ECO:0000256" key="6">
    <source>
        <dbReference type="SAM" id="MobiDB-lite"/>
    </source>
</evidence>
<evidence type="ECO:0000313" key="8">
    <source>
        <dbReference type="Proteomes" id="UP001652622"/>
    </source>
</evidence>
<comment type="subcellular location">
    <subcellularLocation>
        <location evidence="1">Membrane</location>
    </subcellularLocation>
</comment>
<dbReference type="InterPro" id="IPR051423">
    <property type="entry name" value="CD225/Dispanin"/>
</dbReference>
<evidence type="ECO:0000256" key="1">
    <source>
        <dbReference type="ARBA" id="ARBA00004370"/>
    </source>
</evidence>
<evidence type="ECO:0000313" key="9">
    <source>
        <dbReference type="RefSeq" id="XP_034279448.1"/>
    </source>
</evidence>
<dbReference type="GeneID" id="117669257"/>
<sequence length="171" mass="18615">MSNPENGKTSQMNESFHPGQQPDPMKSAMNPPPAVYGTSPSMPYQYQPYAGHPGAIHMQPEQTILMSNVQSVNEPDYLGYSIFTLLCCCLPLGIVALIYSIKTQGANQQRDIASAKRYSRRALTLDHAALGLGIAWIVLAIILVIVFRTVAVDPVVSVHQGNFGNIGNYNP</sequence>
<dbReference type="InterPro" id="IPR007593">
    <property type="entry name" value="CD225/Dispanin_fam"/>
</dbReference>
<keyword evidence="5 7" id="KW-0472">Membrane</keyword>
<feature type="transmembrane region" description="Helical" evidence="7">
    <location>
        <begin position="122"/>
        <end position="147"/>
    </location>
</feature>
<name>A0A6P9C5H8_PANGU</name>
<feature type="compositionally biased region" description="Polar residues" evidence="6">
    <location>
        <begin position="1"/>
        <end position="14"/>
    </location>
</feature>
<feature type="transmembrane region" description="Helical" evidence="7">
    <location>
        <begin position="77"/>
        <end position="101"/>
    </location>
</feature>
<dbReference type="AlphaFoldDB" id="A0A6P9C5H8"/>
<dbReference type="OMA" id="TREANHQ"/>
<dbReference type="KEGG" id="pgut:117669257"/>
<dbReference type="InParanoid" id="A0A6P9C5H8"/>
<feature type="region of interest" description="Disordered" evidence="6">
    <location>
        <begin position="1"/>
        <end position="34"/>
    </location>
</feature>